<feature type="chain" id="PRO_5045255531" evidence="1">
    <location>
        <begin position="22"/>
        <end position="336"/>
    </location>
</feature>
<gene>
    <name evidence="2" type="ORF">WI372_17395</name>
</gene>
<dbReference type="EMBL" id="JBBHLI010000015">
    <property type="protein sequence ID" value="MEK9502775.1"/>
    <property type="molecule type" value="Genomic_DNA"/>
</dbReference>
<keyword evidence="1" id="KW-0732">Signal</keyword>
<organism evidence="2 3">
    <name type="scientific">Gaopeijia maritima</name>
    <dbReference type="NCBI Taxonomy" id="3119007"/>
    <lineage>
        <taxon>Bacteria</taxon>
        <taxon>Pseudomonadati</taxon>
        <taxon>Gemmatimonadota</taxon>
        <taxon>Longimicrobiia</taxon>
        <taxon>Gaopeijiales</taxon>
        <taxon>Gaopeijiaceae</taxon>
        <taxon>Gaopeijia</taxon>
    </lineage>
</organism>
<dbReference type="InterPro" id="IPR025737">
    <property type="entry name" value="FApF"/>
</dbReference>
<evidence type="ECO:0000313" key="3">
    <source>
        <dbReference type="Proteomes" id="UP001484239"/>
    </source>
</evidence>
<proteinExistence type="predicted"/>
<sequence length="336" mass="36367">MFARPLQVACAALIAAAPLTAQDDEYRWSDDRPDAMAPSSLVGTRMVPSGSVQLTYLFSNSSYSGVRLGSAVVDAGDVLSYYDSSPFQRRDRIHRAVLAFGAGESFTLLVDAHFADRSRDITDEDFFITTEASGVGDVGVEALVSVYEGAATRVHLIAGAEVPVGSTDERGDLLTLRDQILPYEMQPGSGSVSVVPGIYAETQNEFGTVGAQVKARLRLTDNDRDYRLGDQVEANGWIGYRLNDWFALTSGVRALSWGSIQGAPSDVDVGRDPGEDPVFTGGMRVDIPLGLNVHMPSGSLAGHRLSMEFAWPVHQEYDNFRVAADWGFSIGWTKAF</sequence>
<dbReference type="Pfam" id="PF13557">
    <property type="entry name" value="Phenol_MetA_deg"/>
    <property type="match status" value="1"/>
</dbReference>
<accession>A0ABU9EH04</accession>
<comment type="caution">
    <text evidence="2">The sequence shown here is derived from an EMBL/GenBank/DDBJ whole genome shotgun (WGS) entry which is preliminary data.</text>
</comment>
<feature type="signal peptide" evidence="1">
    <location>
        <begin position="1"/>
        <end position="21"/>
    </location>
</feature>
<name>A0ABU9EH04_9BACT</name>
<evidence type="ECO:0000313" key="2">
    <source>
        <dbReference type="EMBL" id="MEK9502775.1"/>
    </source>
</evidence>
<protein>
    <submittedName>
        <fullName evidence="2">Transporter</fullName>
    </submittedName>
</protein>
<dbReference type="Proteomes" id="UP001484239">
    <property type="component" value="Unassembled WGS sequence"/>
</dbReference>
<evidence type="ECO:0000256" key="1">
    <source>
        <dbReference type="SAM" id="SignalP"/>
    </source>
</evidence>
<dbReference type="RefSeq" id="WP_405281162.1">
    <property type="nucleotide sequence ID" value="NZ_JBBHLI010000015.1"/>
</dbReference>
<reference evidence="2 3" key="1">
    <citation type="submission" date="2024-02" db="EMBL/GenBank/DDBJ databases">
        <title>A novel Gemmatimonadota bacterium.</title>
        <authorList>
            <person name="Du Z.-J."/>
            <person name="Ye Y.-Q."/>
        </authorList>
    </citation>
    <scope>NUCLEOTIDE SEQUENCE [LARGE SCALE GENOMIC DNA]</scope>
    <source>
        <strain evidence="2 3">DH-20</strain>
    </source>
</reference>
<keyword evidence="3" id="KW-1185">Reference proteome</keyword>